<accession>A0AAV0KRM1</accession>
<reference evidence="2" key="1">
    <citation type="submission" date="2022-08" db="EMBL/GenBank/DDBJ databases">
        <authorList>
            <person name="Gutierrez-Valencia J."/>
        </authorList>
    </citation>
    <scope>NUCLEOTIDE SEQUENCE</scope>
</reference>
<sequence length="22" mass="2371">MIHIVSTFAKESAPSHSRTSPS</sequence>
<dbReference type="Proteomes" id="UP001154282">
    <property type="component" value="Unassembled WGS sequence"/>
</dbReference>
<evidence type="ECO:0000313" key="3">
    <source>
        <dbReference type="Proteomes" id="UP001154282"/>
    </source>
</evidence>
<keyword evidence="3" id="KW-1185">Reference proteome</keyword>
<name>A0AAV0KRM1_9ROSI</name>
<dbReference type="AlphaFoldDB" id="A0AAV0KRM1"/>
<organism evidence="2 3">
    <name type="scientific">Linum tenue</name>
    <dbReference type="NCBI Taxonomy" id="586396"/>
    <lineage>
        <taxon>Eukaryota</taxon>
        <taxon>Viridiplantae</taxon>
        <taxon>Streptophyta</taxon>
        <taxon>Embryophyta</taxon>
        <taxon>Tracheophyta</taxon>
        <taxon>Spermatophyta</taxon>
        <taxon>Magnoliopsida</taxon>
        <taxon>eudicotyledons</taxon>
        <taxon>Gunneridae</taxon>
        <taxon>Pentapetalae</taxon>
        <taxon>rosids</taxon>
        <taxon>fabids</taxon>
        <taxon>Malpighiales</taxon>
        <taxon>Linaceae</taxon>
        <taxon>Linum</taxon>
    </lineage>
</organism>
<proteinExistence type="predicted"/>
<protein>
    <submittedName>
        <fullName evidence="2">Uncharacterized protein</fullName>
    </submittedName>
</protein>
<comment type="caution">
    <text evidence="2">The sequence shown here is derived from an EMBL/GenBank/DDBJ whole genome shotgun (WGS) entry which is preliminary data.</text>
</comment>
<evidence type="ECO:0000313" key="2">
    <source>
        <dbReference type="EMBL" id="CAI0424398.1"/>
    </source>
</evidence>
<evidence type="ECO:0000256" key="1">
    <source>
        <dbReference type="SAM" id="MobiDB-lite"/>
    </source>
</evidence>
<gene>
    <name evidence="2" type="ORF">LITE_LOCUS19934</name>
</gene>
<feature type="region of interest" description="Disordered" evidence="1">
    <location>
        <begin position="1"/>
        <end position="22"/>
    </location>
</feature>
<dbReference type="EMBL" id="CAMGYJ010000005">
    <property type="protein sequence ID" value="CAI0424398.1"/>
    <property type="molecule type" value="Genomic_DNA"/>
</dbReference>